<dbReference type="InterPro" id="IPR036103">
    <property type="entry name" value="MYSc_Myo5"/>
</dbReference>
<comment type="similarity">
    <text evidence="1 10">Belongs to the TRAFAC class myosin-kinesin ATPase superfamily. Myosin family.</text>
</comment>
<dbReference type="Pfam" id="PF13868">
    <property type="entry name" value="TPH"/>
    <property type="match status" value="1"/>
</dbReference>
<feature type="compositionally biased region" description="Polar residues" evidence="12">
    <location>
        <begin position="1372"/>
        <end position="1391"/>
    </location>
</feature>
<evidence type="ECO:0000256" key="6">
    <source>
        <dbReference type="ARBA" id="ARBA00023054"/>
    </source>
</evidence>
<feature type="region of interest" description="Disordered" evidence="12">
    <location>
        <begin position="1429"/>
        <end position="1456"/>
    </location>
</feature>
<dbReference type="FunFam" id="1.20.58.530:FF:000002">
    <property type="entry name" value="Class V myosin"/>
    <property type="match status" value="1"/>
</dbReference>
<dbReference type="Gene3D" id="1.10.10.820">
    <property type="match status" value="1"/>
</dbReference>
<dbReference type="GO" id="GO:0016020">
    <property type="term" value="C:membrane"/>
    <property type="evidence" value="ECO:0007669"/>
    <property type="project" value="TreeGrafter"/>
</dbReference>
<feature type="region of interest" description="Disordered" evidence="12">
    <location>
        <begin position="938"/>
        <end position="965"/>
    </location>
</feature>
<dbReference type="SMART" id="SM00242">
    <property type="entry name" value="MYSc"/>
    <property type="match status" value="1"/>
</dbReference>
<name>A0A8J4U5Z4_CLAMG</name>
<keyword evidence="16" id="KW-1185">Reference proteome</keyword>
<feature type="coiled-coil region" evidence="11">
    <location>
        <begin position="76"/>
        <end position="168"/>
    </location>
</feature>
<sequence length="1618" mass="189319">MLESEERELLQEMETKNDTVLERETRMRERAKYLREKRESERQKVVAEKLDQLARDQCDELRALNTRRHQEKVCTERAAQIQSRQEERRLRQEEEMLFAQLWEGDRLAKEHRENLKAQRQKEENLQQLAFLRIQMEAAEQQRLQAKLLKDEEAQLLRDQREMIRLEEQREHRRKLQNQESWRRQLDISLRLKMKHLARKQQEDLALDMSILEQLLTQVKDETEDEFQRKLELRDEQRRYRQYLAEQLEEQRKQEAETEQLIEAELQQTWKQRAEQNRLVKAARDRLMKDVLDTRHLQIQENLERNAQKQAELAKERDKLNRTIQENKLLDEQEKARNENMSVNELYTRYTRVWIPDPEEVWKPAEIIKDYKEGESVLHLKLEDESTLQYPIGPKDNPLPFLRNPDILVGENDLTALSYLHEPAVLHNLKVRFLESNHIYTYCGIVLVAINPYEQLPIYGEEVINAYNGQNMGDMDPHIFAVAEEAYKQMARDEKNQSIIVSGESGAGKTVSAKYAMRYFATVGGSSNDTSVEEKVLASSPIMEAIGNAKTTRNDNSSRFGKYIQIGFDRRYHIIGANMRTYLLEKSRVVFQAEDERNYHIFYQLCASASLPEFKDLSLTSAEDFTYTSFGQNIFIPGVNDSVDLKKTREAMTMLGVKEAHQMSIFKIIASILHLGNVEIVSERDGESCHIARNDPHLVNFCELLGVERDQMENWLCRRKLATATETYVKNMSRDQAANARDALAKHIYAHLFDWIVEHINKALVTSTKQHSFIGVLDIYGFETFEINSFEQFCINYANEKLQQQFNSHVFKLEQDEYMKEQIPWTLIDFYDNQPCIDLIEAKLGILDLLDEECKVPKGTDQNWAQKLYSRHTSSGHFEKPRMSNTSFVVVHFADKVEYQCEGFLEKNRDTVYEEQINILKASKFQLVADLFQDTDAPAPTGKTGKINVRPAKPMPKGHNREHRRSVGTQFRSSLHLLMETLNATTPHYVRCIKPNDVKEAFVFDSKRAVQQLRACGVLETIRISAAGYPSRWTYPDFFNRYRVLMKKKDVTADRKQVCRTLLETLIKDPDKFQFGKTKIFFRAGQVAYLEKLRGDKFRYACIKMQKTVRGWLQRRRYQKIRKSVVLLQRYGRGVLARRYAEQLRLTKVALICQKQYRMVRVRRAYLKIRKATITIQAFTRGMFTRRMYQEYLMHHKASVIQKTVRGWLQRRKFCRARNAAVVLQCGYRRVLAKRQLKQLKVEARSAEHFKNLNVGMENKIVQLRRKMDDQKLEYKSQSEKLSVANTALVMEVSKLQKELETAQSSKVEAPKVSTLQDELEKLRAELKEAHVQRKQLEEEHSTEKLGLEQRVQELERENSLLKEEKEAMNQKILRQSPSSGGKGGNLSQKEASLQADLDDERLRYQNLLKEFSRLEQRYENLQEEASFAKFAPGHRRRPSDQSSLGSDSTFPSISMSEVGDTEDTIQQVEDMGVEKAANDISVFMKLQKRVRELEQERKRLQTNLEKMEELNKHKVTEAKPLASEEADTQADLAYNSLKRQELESENKKLKNDLNELRKALADRASENCSSNEEQDSYNVLLNQLKAANEELDVRKEEVLMLKTQIVSTPKPSESTGQI</sequence>
<dbReference type="GO" id="GO:0051015">
    <property type="term" value="F:actin filament binding"/>
    <property type="evidence" value="ECO:0007669"/>
    <property type="project" value="TreeGrafter"/>
</dbReference>
<dbReference type="EMBL" id="QNUK01000026">
    <property type="protein sequence ID" value="KAF5906940.1"/>
    <property type="molecule type" value="Genomic_DNA"/>
</dbReference>
<keyword evidence="9 10" id="KW-0009">Actin-binding</keyword>
<evidence type="ECO:0000256" key="1">
    <source>
        <dbReference type="ARBA" id="ARBA00008314"/>
    </source>
</evidence>
<dbReference type="Pfam" id="PF25966">
    <property type="entry name" value="Myo5a"/>
    <property type="match status" value="1"/>
</dbReference>
<dbReference type="GO" id="GO:0016459">
    <property type="term" value="C:myosin complex"/>
    <property type="evidence" value="ECO:0007669"/>
    <property type="project" value="UniProtKB-KW"/>
</dbReference>
<dbReference type="Gene3D" id="3.40.850.10">
    <property type="entry name" value="Kinesin motor domain"/>
    <property type="match status" value="1"/>
</dbReference>
<dbReference type="GO" id="GO:0005516">
    <property type="term" value="F:calmodulin binding"/>
    <property type="evidence" value="ECO:0007669"/>
    <property type="project" value="UniProtKB-KW"/>
</dbReference>
<feature type="non-terminal residue" evidence="15">
    <location>
        <position position="1"/>
    </location>
</feature>
<dbReference type="InterPro" id="IPR001609">
    <property type="entry name" value="Myosin_head_motor_dom-like"/>
</dbReference>
<dbReference type="Pfam" id="PF00612">
    <property type="entry name" value="IQ"/>
    <property type="match status" value="5"/>
</dbReference>
<feature type="compositionally biased region" description="Polar residues" evidence="12">
    <location>
        <begin position="1440"/>
        <end position="1455"/>
    </location>
</feature>
<dbReference type="InterPro" id="IPR004009">
    <property type="entry name" value="SH3_Myosin"/>
</dbReference>
<evidence type="ECO:0000256" key="7">
    <source>
        <dbReference type="ARBA" id="ARBA00023123"/>
    </source>
</evidence>
<evidence type="ECO:0000256" key="9">
    <source>
        <dbReference type="ARBA" id="ARBA00023203"/>
    </source>
</evidence>
<dbReference type="Gene3D" id="3.30.70.1590">
    <property type="match status" value="1"/>
</dbReference>
<feature type="domain" description="Myosin N-terminal SH3-like" evidence="14">
    <location>
        <begin position="347"/>
        <end position="399"/>
    </location>
</feature>
<keyword evidence="6 11" id="KW-0175">Coiled coil</keyword>
<accession>A0A8J4U5Z4</accession>
<keyword evidence="4 10" id="KW-0067">ATP-binding</keyword>
<comment type="caution">
    <text evidence="15">The sequence shown here is derived from an EMBL/GenBank/DDBJ whole genome shotgun (WGS) entry which is preliminary data.</text>
</comment>
<dbReference type="GO" id="GO:0007015">
    <property type="term" value="P:actin filament organization"/>
    <property type="evidence" value="ECO:0007669"/>
    <property type="project" value="TreeGrafter"/>
</dbReference>
<dbReference type="PANTHER" id="PTHR13140:SF356">
    <property type="entry name" value="UNCONVENTIONAL MYOSIN-VB"/>
    <property type="match status" value="1"/>
</dbReference>
<evidence type="ECO:0000256" key="4">
    <source>
        <dbReference type="ARBA" id="ARBA00022840"/>
    </source>
</evidence>
<dbReference type="GO" id="GO:0005524">
    <property type="term" value="F:ATP binding"/>
    <property type="evidence" value="ECO:0007669"/>
    <property type="project" value="UniProtKB-UniRule"/>
</dbReference>
<dbReference type="PROSITE" id="PS51456">
    <property type="entry name" value="MYOSIN_MOTOR"/>
    <property type="match status" value="1"/>
</dbReference>
<feature type="domain" description="Myosin motor" evidence="13">
    <location>
        <begin position="408"/>
        <end position="1094"/>
    </location>
</feature>
<keyword evidence="7 10" id="KW-0518">Myosin</keyword>
<evidence type="ECO:0000256" key="12">
    <source>
        <dbReference type="SAM" id="MobiDB-lite"/>
    </source>
</evidence>
<evidence type="ECO:0000313" key="16">
    <source>
        <dbReference type="Proteomes" id="UP000727407"/>
    </source>
</evidence>
<feature type="binding site" evidence="10">
    <location>
        <begin position="502"/>
        <end position="509"/>
    </location>
    <ligand>
        <name>ATP</name>
        <dbReference type="ChEBI" id="CHEBI:30616"/>
    </ligand>
</feature>
<keyword evidence="2" id="KW-0677">Repeat</keyword>
<dbReference type="Gene3D" id="1.20.120.720">
    <property type="entry name" value="Myosin VI head, motor domain, U50 subdomain"/>
    <property type="match status" value="1"/>
</dbReference>
<dbReference type="GO" id="GO:0048731">
    <property type="term" value="P:system development"/>
    <property type="evidence" value="ECO:0007669"/>
    <property type="project" value="UniProtKB-ARBA"/>
</dbReference>
<dbReference type="Proteomes" id="UP000727407">
    <property type="component" value="Unassembled WGS sequence"/>
</dbReference>
<dbReference type="GO" id="GO:0005737">
    <property type="term" value="C:cytoplasm"/>
    <property type="evidence" value="ECO:0007669"/>
    <property type="project" value="TreeGrafter"/>
</dbReference>
<feature type="region of interest" description="Disordered" evidence="12">
    <location>
        <begin position="1"/>
        <end position="20"/>
    </location>
</feature>
<evidence type="ECO:0000313" key="15">
    <source>
        <dbReference type="EMBL" id="KAF5906940.1"/>
    </source>
</evidence>
<dbReference type="PROSITE" id="PS51844">
    <property type="entry name" value="SH3_LIKE"/>
    <property type="match status" value="1"/>
</dbReference>
<dbReference type="InterPro" id="IPR036961">
    <property type="entry name" value="Kinesin_motor_dom_sf"/>
</dbReference>
<evidence type="ECO:0000259" key="14">
    <source>
        <dbReference type="PROSITE" id="PS51844"/>
    </source>
</evidence>
<feature type="coiled-coil region" evidence="11">
    <location>
        <begin position="1483"/>
        <end position="1604"/>
    </location>
</feature>
<dbReference type="GO" id="GO:0000146">
    <property type="term" value="F:microfilament motor activity"/>
    <property type="evidence" value="ECO:0007669"/>
    <property type="project" value="TreeGrafter"/>
</dbReference>
<dbReference type="PROSITE" id="PS50096">
    <property type="entry name" value="IQ"/>
    <property type="match status" value="5"/>
</dbReference>
<feature type="compositionally biased region" description="Basic residues" evidence="12">
    <location>
        <begin position="955"/>
        <end position="965"/>
    </location>
</feature>
<dbReference type="Gene3D" id="1.20.5.190">
    <property type="match status" value="3"/>
</dbReference>
<evidence type="ECO:0000256" key="11">
    <source>
        <dbReference type="SAM" id="Coils"/>
    </source>
</evidence>
<dbReference type="InterPro" id="IPR058662">
    <property type="entry name" value="Myo5a/b_dom"/>
</dbReference>
<feature type="region of interest" description="Actin-binding" evidence="10">
    <location>
        <begin position="974"/>
        <end position="996"/>
    </location>
</feature>
<organism evidence="15 16">
    <name type="scientific">Clarias magur</name>
    <name type="common">Asian catfish</name>
    <name type="synonym">Macropteronotus magur</name>
    <dbReference type="NCBI Taxonomy" id="1594786"/>
    <lineage>
        <taxon>Eukaryota</taxon>
        <taxon>Metazoa</taxon>
        <taxon>Chordata</taxon>
        <taxon>Craniata</taxon>
        <taxon>Vertebrata</taxon>
        <taxon>Euteleostomi</taxon>
        <taxon>Actinopterygii</taxon>
        <taxon>Neopterygii</taxon>
        <taxon>Teleostei</taxon>
        <taxon>Ostariophysi</taxon>
        <taxon>Siluriformes</taxon>
        <taxon>Clariidae</taxon>
        <taxon>Clarias</taxon>
    </lineage>
</organism>
<evidence type="ECO:0000256" key="10">
    <source>
        <dbReference type="PROSITE-ProRule" id="PRU00782"/>
    </source>
</evidence>
<dbReference type="InterPro" id="IPR027417">
    <property type="entry name" value="P-loop_NTPase"/>
</dbReference>
<reference evidence="15" key="1">
    <citation type="submission" date="2020-07" db="EMBL/GenBank/DDBJ databases">
        <title>Clarias magur genome sequencing, assembly and annotation.</title>
        <authorList>
            <person name="Kushwaha B."/>
            <person name="Kumar R."/>
            <person name="Das P."/>
            <person name="Joshi C.G."/>
            <person name="Kumar D."/>
            <person name="Nagpure N.S."/>
            <person name="Pandey M."/>
            <person name="Agarwal S."/>
            <person name="Srivastava S."/>
            <person name="Singh M."/>
            <person name="Sahoo L."/>
            <person name="Jayasankar P."/>
            <person name="Meher P.K."/>
            <person name="Koringa P.G."/>
            <person name="Iquebal M.A."/>
            <person name="Das S.P."/>
            <person name="Bit A."/>
            <person name="Patnaik S."/>
            <person name="Patel N."/>
            <person name="Shah T.M."/>
            <person name="Hinsu A."/>
            <person name="Jena J.K."/>
        </authorList>
    </citation>
    <scope>NUCLEOTIDE SEQUENCE</scope>
    <source>
        <strain evidence="15">CIFAMagur01</strain>
        <tissue evidence="15">Testis</tissue>
    </source>
</reference>
<dbReference type="FunFam" id="1.20.5.190:FF:000001">
    <property type="entry name" value="unconventional myosin-Va"/>
    <property type="match status" value="1"/>
</dbReference>
<evidence type="ECO:0000256" key="8">
    <source>
        <dbReference type="ARBA" id="ARBA00023175"/>
    </source>
</evidence>
<evidence type="ECO:0000259" key="13">
    <source>
        <dbReference type="PROSITE" id="PS51456"/>
    </source>
</evidence>
<dbReference type="CDD" id="cd01380">
    <property type="entry name" value="MYSc_Myo5"/>
    <property type="match status" value="1"/>
</dbReference>
<keyword evidence="3 10" id="KW-0547">Nucleotide-binding</keyword>
<dbReference type="PANTHER" id="PTHR13140">
    <property type="entry name" value="MYOSIN"/>
    <property type="match status" value="1"/>
</dbReference>
<dbReference type="SMART" id="SM00015">
    <property type="entry name" value="IQ"/>
    <property type="match status" value="6"/>
</dbReference>
<dbReference type="InterPro" id="IPR000048">
    <property type="entry name" value="IQ_motif_EF-hand-BS"/>
</dbReference>
<dbReference type="GO" id="GO:0098685">
    <property type="term" value="C:Schaffer collateral - CA1 synapse"/>
    <property type="evidence" value="ECO:0007669"/>
    <property type="project" value="UniProtKB-ARBA"/>
</dbReference>
<dbReference type="PRINTS" id="PR00193">
    <property type="entry name" value="MYOSINHEAVY"/>
</dbReference>
<dbReference type="FunFam" id="1.20.120.720:FF:000016">
    <property type="entry name" value="Myosin VB"/>
    <property type="match status" value="1"/>
</dbReference>
<protein>
    <submittedName>
        <fullName evidence="15">Unconventional myosin-Vb isoform X2</fullName>
    </submittedName>
</protein>
<dbReference type="Gene3D" id="1.20.58.530">
    <property type="match status" value="1"/>
</dbReference>
<dbReference type="FunFam" id="1.10.10.820:FF:000001">
    <property type="entry name" value="Myosin heavy chain"/>
    <property type="match status" value="1"/>
</dbReference>
<evidence type="ECO:0000256" key="3">
    <source>
        <dbReference type="ARBA" id="ARBA00022741"/>
    </source>
</evidence>
<feature type="compositionally biased region" description="Basic and acidic residues" evidence="12">
    <location>
        <begin position="7"/>
        <end position="20"/>
    </location>
</feature>
<dbReference type="SUPFAM" id="SSF52540">
    <property type="entry name" value="P-loop containing nucleoside triphosphate hydrolases"/>
    <property type="match status" value="2"/>
</dbReference>
<feature type="coiled-coil region" evidence="11">
    <location>
        <begin position="296"/>
        <end position="332"/>
    </location>
</feature>
<dbReference type="OrthoDB" id="6108017at2759"/>
<dbReference type="InterPro" id="IPR043597">
    <property type="entry name" value="TPH_dom"/>
</dbReference>
<dbReference type="Pfam" id="PF00063">
    <property type="entry name" value="Myosin_head"/>
    <property type="match status" value="1"/>
</dbReference>
<gene>
    <name evidence="15" type="primary">myo5b</name>
    <name evidence="15" type="ORF">DAT39_003271</name>
</gene>
<keyword evidence="8 10" id="KW-0505">Motor protein</keyword>
<proteinExistence type="inferred from homology"/>
<evidence type="ECO:0000256" key="2">
    <source>
        <dbReference type="ARBA" id="ARBA00022737"/>
    </source>
</evidence>
<feature type="region of interest" description="Disordered" evidence="12">
    <location>
        <begin position="1369"/>
        <end position="1391"/>
    </location>
</feature>
<evidence type="ECO:0000256" key="5">
    <source>
        <dbReference type="ARBA" id="ARBA00022860"/>
    </source>
</evidence>
<dbReference type="FunFam" id="3.30.70.1590:FF:000003">
    <property type="entry name" value="Myosin-Va isoform 1"/>
    <property type="match status" value="1"/>
</dbReference>
<keyword evidence="5" id="KW-0112">Calmodulin-binding</keyword>